<dbReference type="AlphaFoldDB" id="A0A1S3GY17"/>
<evidence type="ECO:0000313" key="2">
    <source>
        <dbReference type="Proteomes" id="UP000081671"/>
    </source>
</evidence>
<dbReference type="OrthoDB" id="10651854at2759"/>
<evidence type="ECO:0000256" key="1">
    <source>
        <dbReference type="SAM" id="MobiDB-lite"/>
    </source>
</evidence>
<sequence>MVILDQTKADHCRPSRRGRYEKIHGRSKEKERASLDKKRDKDYRRKEILPFEKMKEQRLREHLVRFERLRQAMEFRR</sequence>
<organism evidence="2 3">
    <name type="scientific">Dipodomys ordii</name>
    <name type="common">Ord's kangaroo rat</name>
    <dbReference type="NCBI Taxonomy" id="10020"/>
    <lineage>
        <taxon>Eukaryota</taxon>
        <taxon>Metazoa</taxon>
        <taxon>Chordata</taxon>
        <taxon>Craniata</taxon>
        <taxon>Vertebrata</taxon>
        <taxon>Euteleostomi</taxon>
        <taxon>Mammalia</taxon>
        <taxon>Eutheria</taxon>
        <taxon>Euarchontoglires</taxon>
        <taxon>Glires</taxon>
        <taxon>Rodentia</taxon>
        <taxon>Castorimorpha</taxon>
        <taxon>Heteromyidae</taxon>
        <taxon>Dipodomyinae</taxon>
        <taxon>Dipodomys</taxon>
    </lineage>
</organism>
<keyword evidence="2" id="KW-1185">Reference proteome</keyword>
<feature type="region of interest" description="Disordered" evidence="1">
    <location>
        <begin position="1"/>
        <end position="40"/>
    </location>
</feature>
<gene>
    <name evidence="3" type="primary">LOC106002551</name>
</gene>
<proteinExistence type="predicted"/>
<feature type="compositionally biased region" description="Basic and acidic residues" evidence="1">
    <location>
        <begin position="7"/>
        <end position="40"/>
    </location>
</feature>
<accession>A0A1S3GY17</accession>
<protein>
    <submittedName>
        <fullName evidence="3">SAFB-like transcription modulator</fullName>
    </submittedName>
</protein>
<name>A0A1S3GY17_DIPOR</name>
<dbReference type="KEGG" id="dord:106002551"/>
<dbReference type="GeneID" id="106002551"/>
<dbReference type="InParanoid" id="A0A1S3GY17"/>
<evidence type="ECO:0000313" key="3">
    <source>
        <dbReference type="RefSeq" id="XP_012892867.1"/>
    </source>
</evidence>
<dbReference type="RefSeq" id="XP_012892867.1">
    <property type="nucleotide sequence ID" value="XM_013037413.1"/>
</dbReference>
<dbReference type="Proteomes" id="UP000081671">
    <property type="component" value="Unplaced"/>
</dbReference>
<reference evidence="3" key="1">
    <citation type="submission" date="2025-08" db="UniProtKB">
        <authorList>
            <consortium name="RefSeq"/>
        </authorList>
    </citation>
    <scope>IDENTIFICATION</scope>
    <source>
        <tissue evidence="3">Kidney</tissue>
    </source>
</reference>